<protein>
    <recommendedName>
        <fullName evidence="4">Aspartate/glutamate leucyltransferase</fullName>
        <ecNumber evidence="4">2.3.2.29</ecNumber>
    </recommendedName>
</protein>
<dbReference type="NCBIfam" id="NF002341">
    <property type="entry name" value="PRK01305.1-1"/>
    <property type="match status" value="1"/>
</dbReference>
<feature type="domain" description="N-end aminoacyl transferase N-terminal" evidence="5">
    <location>
        <begin position="11"/>
        <end position="81"/>
    </location>
</feature>
<dbReference type="EC" id="2.3.2.29" evidence="4"/>
<dbReference type="InterPro" id="IPR007472">
    <property type="entry name" value="N-end_Aminoacyl_Trfase_C"/>
</dbReference>
<comment type="function">
    <text evidence="4">Functions in the N-end rule pathway of protein degradation where it conjugates Leu from its aminoacyl-tRNA to the N-termini of proteins containing an N-terminal aspartate or glutamate.</text>
</comment>
<dbReference type="GO" id="GO:0004057">
    <property type="term" value="F:arginyl-tRNA--protein transferase activity"/>
    <property type="evidence" value="ECO:0007669"/>
    <property type="project" value="InterPro"/>
</dbReference>
<dbReference type="NCBIfam" id="NF002346">
    <property type="entry name" value="PRK01305.2-3"/>
    <property type="match status" value="1"/>
</dbReference>
<dbReference type="InterPro" id="IPR007471">
    <property type="entry name" value="N-end_Aminoacyl_Trfase_N"/>
</dbReference>
<sequence>MSLNFYQDQPHTCSYLSGRQARNLYPDPNKPASKHLYSHLIQHGFRRSGDHIYRPFCAECDSCVPVRINLKQFKPNRSQKRCLKRNQDVQTKLHPAEFNSLHFDLYERYIAGRHSGGGMDNPTPSSYTNFLTSSWCDSAFLEFWLEDRLIGVAVTDFVADGASAFYTFFDPELAKRSLGTFAILKQIELAKNYDLSWLYLGYWIAESPKMSYKTNFSGLEGYYTDWKTLDKKL</sequence>
<dbReference type="PIRSF" id="PIRSF037208">
    <property type="entry name" value="ATE_pro_prd"/>
    <property type="match status" value="1"/>
</dbReference>
<dbReference type="AlphaFoldDB" id="A0A1I3V1Z5"/>
<comment type="catalytic activity">
    <reaction evidence="4">
        <text>N-terminal L-glutamyl-[protein] + L-leucyl-tRNA(Leu) = N-terminal L-leucyl-L-glutamyl-[protein] + tRNA(Leu) + H(+)</text>
        <dbReference type="Rhea" id="RHEA:50412"/>
        <dbReference type="Rhea" id="RHEA-COMP:9613"/>
        <dbReference type="Rhea" id="RHEA-COMP:9622"/>
        <dbReference type="Rhea" id="RHEA-COMP:12664"/>
        <dbReference type="Rhea" id="RHEA-COMP:12668"/>
        <dbReference type="ChEBI" id="CHEBI:15378"/>
        <dbReference type="ChEBI" id="CHEBI:64721"/>
        <dbReference type="ChEBI" id="CHEBI:78442"/>
        <dbReference type="ChEBI" id="CHEBI:78494"/>
        <dbReference type="ChEBI" id="CHEBI:133041"/>
        <dbReference type="EC" id="2.3.2.29"/>
    </reaction>
</comment>
<evidence type="ECO:0000259" key="6">
    <source>
        <dbReference type="Pfam" id="PF04377"/>
    </source>
</evidence>
<keyword evidence="8" id="KW-1185">Reference proteome</keyword>
<dbReference type="OrthoDB" id="9782022at2"/>
<evidence type="ECO:0000256" key="3">
    <source>
        <dbReference type="ARBA" id="ARBA00023315"/>
    </source>
</evidence>
<evidence type="ECO:0000313" key="7">
    <source>
        <dbReference type="EMBL" id="SFJ88396.1"/>
    </source>
</evidence>
<dbReference type="STRING" id="45496.SAMN04488079_102174"/>
<keyword evidence="1 4" id="KW-0963">Cytoplasm</keyword>
<dbReference type="PANTHER" id="PTHR21367">
    <property type="entry name" value="ARGININE-TRNA-PROTEIN TRANSFERASE 1"/>
    <property type="match status" value="1"/>
</dbReference>
<dbReference type="Pfam" id="PF04376">
    <property type="entry name" value="ATE_N"/>
    <property type="match status" value="1"/>
</dbReference>
<name>A0A1I3V1Z5_9GAMM</name>
<evidence type="ECO:0000256" key="2">
    <source>
        <dbReference type="ARBA" id="ARBA00022679"/>
    </source>
</evidence>
<reference evidence="8" key="1">
    <citation type="submission" date="2016-10" db="EMBL/GenBank/DDBJ databases">
        <authorList>
            <person name="Varghese N."/>
            <person name="Submissions S."/>
        </authorList>
    </citation>
    <scope>NUCLEOTIDE SEQUENCE [LARGE SCALE GENOMIC DNA]</scope>
    <source>
        <strain evidence="8">DSM 11578</strain>
    </source>
</reference>
<dbReference type="SUPFAM" id="SSF55729">
    <property type="entry name" value="Acyl-CoA N-acyltransferases (Nat)"/>
    <property type="match status" value="1"/>
</dbReference>
<organism evidence="7 8">
    <name type="scientific">Methylophaga sulfidovorans</name>
    <dbReference type="NCBI Taxonomy" id="45496"/>
    <lineage>
        <taxon>Bacteria</taxon>
        <taxon>Pseudomonadati</taxon>
        <taxon>Pseudomonadota</taxon>
        <taxon>Gammaproteobacteria</taxon>
        <taxon>Thiotrichales</taxon>
        <taxon>Piscirickettsiaceae</taxon>
        <taxon>Methylophaga</taxon>
    </lineage>
</organism>
<evidence type="ECO:0000313" key="8">
    <source>
        <dbReference type="Proteomes" id="UP000198924"/>
    </source>
</evidence>
<dbReference type="PANTHER" id="PTHR21367:SF1">
    <property type="entry name" value="ARGINYL-TRNA--PROTEIN TRANSFERASE 1"/>
    <property type="match status" value="1"/>
</dbReference>
<comment type="similarity">
    <text evidence="4">Belongs to the R-transferase family. Bpt subfamily.</text>
</comment>
<dbReference type="GO" id="GO:0008914">
    <property type="term" value="F:leucyl-tRNA--protein transferase activity"/>
    <property type="evidence" value="ECO:0007669"/>
    <property type="project" value="UniProtKB-UniRule"/>
</dbReference>
<dbReference type="GO" id="GO:0005737">
    <property type="term" value="C:cytoplasm"/>
    <property type="evidence" value="ECO:0007669"/>
    <property type="project" value="UniProtKB-SubCell"/>
</dbReference>
<evidence type="ECO:0000259" key="5">
    <source>
        <dbReference type="Pfam" id="PF04376"/>
    </source>
</evidence>
<dbReference type="InterPro" id="IPR030700">
    <property type="entry name" value="N-end_Aminoacyl_Trfase"/>
</dbReference>
<keyword evidence="2 4" id="KW-0808">Transferase</keyword>
<dbReference type="InterPro" id="IPR017138">
    <property type="entry name" value="Asp_Glu_LeuTrfase"/>
</dbReference>
<accession>A0A1I3V1Z5</accession>
<gene>
    <name evidence="4" type="primary">bpt</name>
    <name evidence="7" type="ORF">SAMN04488079_102174</name>
</gene>
<evidence type="ECO:0000256" key="4">
    <source>
        <dbReference type="HAMAP-Rule" id="MF_00689"/>
    </source>
</evidence>
<keyword evidence="3 4" id="KW-0012">Acyltransferase</keyword>
<dbReference type="InterPro" id="IPR016181">
    <property type="entry name" value="Acyl_CoA_acyltransferase"/>
</dbReference>
<dbReference type="RefSeq" id="WP_091711557.1">
    <property type="nucleotide sequence ID" value="NZ_FOSH01000002.1"/>
</dbReference>
<dbReference type="Pfam" id="PF04377">
    <property type="entry name" value="ATE_C"/>
    <property type="match status" value="1"/>
</dbReference>
<comment type="catalytic activity">
    <reaction evidence="4">
        <text>N-terminal L-aspartyl-[protein] + L-leucyl-tRNA(Leu) = N-terminal L-leucyl-L-aspartyl-[protein] + tRNA(Leu) + H(+)</text>
        <dbReference type="Rhea" id="RHEA:50420"/>
        <dbReference type="Rhea" id="RHEA-COMP:9613"/>
        <dbReference type="Rhea" id="RHEA-COMP:9622"/>
        <dbReference type="Rhea" id="RHEA-COMP:12669"/>
        <dbReference type="Rhea" id="RHEA-COMP:12674"/>
        <dbReference type="ChEBI" id="CHEBI:15378"/>
        <dbReference type="ChEBI" id="CHEBI:64720"/>
        <dbReference type="ChEBI" id="CHEBI:78442"/>
        <dbReference type="ChEBI" id="CHEBI:78494"/>
        <dbReference type="ChEBI" id="CHEBI:133042"/>
        <dbReference type="EC" id="2.3.2.29"/>
    </reaction>
</comment>
<dbReference type="EMBL" id="FOSH01000002">
    <property type="protein sequence ID" value="SFJ88396.1"/>
    <property type="molecule type" value="Genomic_DNA"/>
</dbReference>
<evidence type="ECO:0000256" key="1">
    <source>
        <dbReference type="ARBA" id="ARBA00022490"/>
    </source>
</evidence>
<feature type="domain" description="N-end rule aminoacyl transferase C-terminal" evidence="6">
    <location>
        <begin position="102"/>
        <end position="220"/>
    </location>
</feature>
<dbReference type="NCBIfam" id="NF002342">
    <property type="entry name" value="PRK01305.1-3"/>
    <property type="match status" value="1"/>
</dbReference>
<dbReference type="Proteomes" id="UP000198924">
    <property type="component" value="Unassembled WGS sequence"/>
</dbReference>
<proteinExistence type="inferred from homology"/>
<comment type="subcellular location">
    <subcellularLocation>
        <location evidence="4">Cytoplasm</location>
    </subcellularLocation>
</comment>
<dbReference type="HAMAP" id="MF_00689">
    <property type="entry name" value="Bpt"/>
    <property type="match status" value="1"/>
</dbReference>
<dbReference type="GO" id="GO:0071596">
    <property type="term" value="P:ubiquitin-dependent protein catabolic process via the N-end rule pathway"/>
    <property type="evidence" value="ECO:0007669"/>
    <property type="project" value="InterPro"/>
</dbReference>